<feature type="domain" description="SIS" evidence="2">
    <location>
        <begin position="39"/>
        <end position="191"/>
    </location>
</feature>
<evidence type="ECO:0000259" key="2">
    <source>
        <dbReference type="PROSITE" id="PS51464"/>
    </source>
</evidence>
<dbReference type="Pfam" id="PF01380">
    <property type="entry name" value="SIS"/>
    <property type="match status" value="1"/>
</dbReference>
<keyword evidence="3" id="KW-0413">Isomerase</keyword>
<dbReference type="PANTHER" id="PTHR43443">
    <property type="entry name" value="3-HEXULOSE-6-PHOSPHATE ISOMERASE"/>
    <property type="match status" value="1"/>
</dbReference>
<dbReference type="KEGG" id="mel:Metbo_2522"/>
<protein>
    <submittedName>
        <fullName evidence="3">6-phospho 3-hexuloisomerase</fullName>
        <ecNumber evidence="3">5.3.1.27</ecNumber>
    </submittedName>
</protein>
<dbReference type="InterPro" id="IPR001347">
    <property type="entry name" value="SIS_dom"/>
</dbReference>
<dbReference type="Proteomes" id="UP000007490">
    <property type="component" value="Chromosome"/>
</dbReference>
<reference evidence="4" key="1">
    <citation type="submission" date="2011-02" db="EMBL/GenBank/DDBJ databases">
        <title>Complete sequence of Methanobacterium sp. AL-21.</title>
        <authorList>
            <consortium name="US DOE Joint Genome Institute"/>
            <person name="Lucas S."/>
            <person name="Copeland A."/>
            <person name="Lapidus A."/>
            <person name="Cheng J.-F."/>
            <person name="Goodwin L."/>
            <person name="Pitluck S."/>
            <person name="Chertkov O."/>
            <person name="Detter J.C."/>
            <person name="Han C."/>
            <person name="Tapia R."/>
            <person name="Land M."/>
            <person name="Hauser L."/>
            <person name="Kyrpides N."/>
            <person name="Ivanova N."/>
            <person name="Mikhailova N."/>
            <person name="Pagani I."/>
            <person name="Cadillo-Quiroz H."/>
            <person name="Imachi H."/>
            <person name="Zinder S."/>
            <person name="Liu W."/>
            <person name="Woyke T."/>
        </authorList>
    </citation>
    <scope>NUCLEOTIDE SEQUENCE [LARGE SCALE GENOMIC DNA]</scope>
    <source>
        <strain evidence="4">AL-21</strain>
    </source>
</reference>
<gene>
    <name evidence="3" type="ordered locus">Metbo_2522</name>
</gene>
<dbReference type="Gene3D" id="3.40.50.10490">
    <property type="entry name" value="Glucose-6-phosphate isomerase like protein, domain 1"/>
    <property type="match status" value="1"/>
</dbReference>
<sequence>MNINKLFGEEMIINDAIEEIIENVMAVSAETDEEHVNDMMDILTSSKNVFLLGQGRSGLVARAFAMRLMHLGISVYVVGETITPAIGEEDCLLAISGSGETSYIISTAMIAKKRGAKIVAVTSYEKSTLGTISDLIMHIKGRTKVDSEKNYIKRQMNGKHLSLSPLGTLFEVSTLIFLDALIAQLMDKMGKTEDDLKKRHTVLE</sequence>
<dbReference type="GO" id="GO:0043800">
    <property type="term" value="F:6-phospho-3-hexuloisomerase activity"/>
    <property type="evidence" value="ECO:0007669"/>
    <property type="project" value="UniProtKB-EC"/>
</dbReference>
<evidence type="ECO:0000256" key="1">
    <source>
        <dbReference type="ARBA" id="ARBA00009235"/>
    </source>
</evidence>
<evidence type="ECO:0000313" key="4">
    <source>
        <dbReference type="Proteomes" id="UP000007490"/>
    </source>
</evidence>
<name>F0T7Q3_METLA</name>
<dbReference type="InterPro" id="IPR017552">
    <property type="entry name" value="PHI/rmpB"/>
</dbReference>
<dbReference type="GO" id="GO:1901135">
    <property type="term" value="P:carbohydrate derivative metabolic process"/>
    <property type="evidence" value="ECO:0007669"/>
    <property type="project" value="InterPro"/>
</dbReference>
<reference evidence="3 4" key="2">
    <citation type="journal article" date="2014" name="Int. J. Syst. Evol. Microbiol.">
        <title>Methanobacterium paludis sp. nov. and a novel strain of Methanobacterium lacus isolated from northern peatlands.</title>
        <authorList>
            <person name="Cadillo-Quiroz H."/>
            <person name="Brauer S.L."/>
            <person name="Goodson N."/>
            <person name="Yavitt J.B."/>
            <person name="Zinder S.H."/>
        </authorList>
    </citation>
    <scope>NUCLEOTIDE SEQUENCE [LARGE SCALE GENOMIC DNA]</scope>
    <source>
        <strain evidence="3 4">AL-21</strain>
    </source>
</reference>
<dbReference type="AlphaFoldDB" id="F0T7Q3"/>
<dbReference type="HOGENOM" id="CLU_094236_1_0_2"/>
<dbReference type="PANTHER" id="PTHR43443:SF1">
    <property type="entry name" value="3-HEXULOSE-6-PHOSPHATE ISOMERASE"/>
    <property type="match status" value="1"/>
</dbReference>
<dbReference type="PROSITE" id="PS51464">
    <property type="entry name" value="SIS"/>
    <property type="match status" value="1"/>
</dbReference>
<keyword evidence="4" id="KW-1185">Reference proteome</keyword>
<dbReference type="CDD" id="cd05005">
    <property type="entry name" value="SIS_PHI"/>
    <property type="match status" value="1"/>
</dbReference>
<dbReference type="EC" id="5.3.1.27" evidence="3"/>
<comment type="similarity">
    <text evidence="1">Belongs to the SIS family. PHI subfamily.</text>
</comment>
<dbReference type="STRING" id="877455.Metbo_2522"/>
<dbReference type="eggNOG" id="arCOG00068">
    <property type="taxonomic scope" value="Archaea"/>
</dbReference>
<dbReference type="EMBL" id="CP002551">
    <property type="protein sequence ID" value="ADZ10735.1"/>
    <property type="molecule type" value="Genomic_DNA"/>
</dbReference>
<dbReference type="InterPro" id="IPR046348">
    <property type="entry name" value="SIS_dom_sf"/>
</dbReference>
<organism evidence="3 4">
    <name type="scientific">Methanobacterium lacus (strain AL-21)</name>
    <dbReference type="NCBI Taxonomy" id="877455"/>
    <lineage>
        <taxon>Archaea</taxon>
        <taxon>Methanobacteriati</taxon>
        <taxon>Methanobacteriota</taxon>
        <taxon>Methanomada group</taxon>
        <taxon>Methanobacteria</taxon>
        <taxon>Methanobacteriales</taxon>
        <taxon>Methanobacteriaceae</taxon>
        <taxon>Methanobacterium</taxon>
    </lineage>
</organism>
<dbReference type="GO" id="GO:0097367">
    <property type="term" value="F:carbohydrate derivative binding"/>
    <property type="evidence" value="ECO:0007669"/>
    <property type="project" value="InterPro"/>
</dbReference>
<dbReference type="NCBIfam" id="TIGR03127">
    <property type="entry name" value="RuMP_HxlB"/>
    <property type="match status" value="1"/>
</dbReference>
<evidence type="ECO:0000313" key="3">
    <source>
        <dbReference type="EMBL" id="ADZ10735.1"/>
    </source>
</evidence>
<accession>F0T7Q3</accession>
<proteinExistence type="inferred from homology"/>
<dbReference type="SUPFAM" id="SSF53697">
    <property type="entry name" value="SIS domain"/>
    <property type="match status" value="1"/>
</dbReference>